<proteinExistence type="predicted"/>
<reference evidence="1" key="1">
    <citation type="submission" date="2021-12" db="EMBL/GenBank/DDBJ databases">
        <authorList>
            <person name="King R."/>
        </authorList>
    </citation>
    <scope>NUCLEOTIDE SEQUENCE</scope>
</reference>
<gene>
    <name evidence="1" type="ORF">BEMITA_LOCUS4005</name>
</gene>
<keyword evidence="2" id="KW-1185">Reference proteome</keyword>
<sequence length="182" mass="20394">MNFPMAFYDKSPKYSKNQLGSLHYGTAGFRTRPLSAQPKVSCRNSRYKGTLSSDQFGKCENCSPTTEEIYGIVTNRSWLIKFLERHRVIPRFSKCGRCGSLLNVNCNGKKLVFWCRKKVTVKKKKVLTSLSQSQPADGTGSSGNERDGTIAEFSFTLRPLQIKCKLCDEAQRGVARFGDIGC</sequence>
<accession>A0A9P0A713</accession>
<evidence type="ECO:0000313" key="2">
    <source>
        <dbReference type="Proteomes" id="UP001152759"/>
    </source>
</evidence>
<organism evidence="1 2">
    <name type="scientific">Bemisia tabaci</name>
    <name type="common">Sweetpotato whitefly</name>
    <name type="synonym">Aleurodes tabaci</name>
    <dbReference type="NCBI Taxonomy" id="7038"/>
    <lineage>
        <taxon>Eukaryota</taxon>
        <taxon>Metazoa</taxon>
        <taxon>Ecdysozoa</taxon>
        <taxon>Arthropoda</taxon>
        <taxon>Hexapoda</taxon>
        <taxon>Insecta</taxon>
        <taxon>Pterygota</taxon>
        <taxon>Neoptera</taxon>
        <taxon>Paraneoptera</taxon>
        <taxon>Hemiptera</taxon>
        <taxon>Sternorrhyncha</taxon>
        <taxon>Aleyrodoidea</taxon>
        <taxon>Aleyrodidae</taxon>
        <taxon>Aleyrodinae</taxon>
        <taxon>Bemisia</taxon>
    </lineage>
</organism>
<dbReference type="Proteomes" id="UP001152759">
    <property type="component" value="Chromosome 2"/>
</dbReference>
<dbReference type="AlphaFoldDB" id="A0A9P0A713"/>
<dbReference type="EMBL" id="OU963863">
    <property type="protein sequence ID" value="CAH0384707.1"/>
    <property type="molecule type" value="Genomic_DNA"/>
</dbReference>
<evidence type="ECO:0000313" key="1">
    <source>
        <dbReference type="EMBL" id="CAH0384707.1"/>
    </source>
</evidence>
<protein>
    <submittedName>
        <fullName evidence="1">Uncharacterized protein</fullName>
    </submittedName>
</protein>
<name>A0A9P0A713_BEMTA</name>